<dbReference type="Proteomes" id="UP000256645">
    <property type="component" value="Unassembled WGS sequence"/>
</dbReference>
<dbReference type="PANTHER" id="PTHR37540:SF5">
    <property type="entry name" value="TRANSCRIPTION FACTOR DOMAIN-CONTAINING PROTEIN"/>
    <property type="match status" value="1"/>
</dbReference>
<proteinExistence type="predicted"/>
<dbReference type="OrthoDB" id="4158087at2759"/>
<name>A0A3D8RN69_9HELO</name>
<dbReference type="EMBL" id="PDLM01000006">
    <property type="protein sequence ID" value="RDW75542.1"/>
    <property type="molecule type" value="Genomic_DNA"/>
</dbReference>
<keyword evidence="2" id="KW-1185">Reference proteome</keyword>
<evidence type="ECO:0000313" key="2">
    <source>
        <dbReference type="Proteomes" id="UP000256645"/>
    </source>
</evidence>
<gene>
    <name evidence="1" type="ORF">BP6252_06684</name>
</gene>
<comment type="caution">
    <text evidence="1">The sequence shown here is derived from an EMBL/GenBank/DDBJ whole genome shotgun (WGS) entry which is preliminary data.</text>
</comment>
<reference evidence="1 2" key="1">
    <citation type="journal article" date="2018" name="IMA Fungus">
        <title>IMA Genome-F 9: Draft genome sequence of Annulohypoxylon stygium, Aspergillus mulundensis, Berkeleyomyces basicola (syn. Thielaviopsis basicola), Ceratocystis smalleyi, two Cercospora beticola strains, Coleophoma cylindrospora, Fusarium fracticaudum, Phialophora cf. hyalina, and Morchella septimelata.</title>
        <authorList>
            <person name="Wingfield B.D."/>
            <person name="Bills G.F."/>
            <person name="Dong Y."/>
            <person name="Huang W."/>
            <person name="Nel W.J."/>
            <person name="Swalarsk-Parry B.S."/>
            <person name="Vaghefi N."/>
            <person name="Wilken P.M."/>
            <person name="An Z."/>
            <person name="de Beer Z.W."/>
            <person name="De Vos L."/>
            <person name="Chen L."/>
            <person name="Duong T.A."/>
            <person name="Gao Y."/>
            <person name="Hammerbacher A."/>
            <person name="Kikkert J.R."/>
            <person name="Li Y."/>
            <person name="Li H."/>
            <person name="Li K."/>
            <person name="Li Q."/>
            <person name="Liu X."/>
            <person name="Ma X."/>
            <person name="Naidoo K."/>
            <person name="Pethybridge S.J."/>
            <person name="Sun J."/>
            <person name="Steenkamp E.T."/>
            <person name="van der Nest M.A."/>
            <person name="van Wyk S."/>
            <person name="Wingfield M.J."/>
            <person name="Xiong C."/>
            <person name="Yue Q."/>
            <person name="Zhang X."/>
        </authorList>
    </citation>
    <scope>NUCLEOTIDE SEQUENCE [LARGE SCALE GENOMIC DNA]</scope>
    <source>
        <strain evidence="1 2">BP6252</strain>
    </source>
</reference>
<evidence type="ECO:0008006" key="3">
    <source>
        <dbReference type="Google" id="ProtNLM"/>
    </source>
</evidence>
<accession>A0A3D8RN69</accession>
<organism evidence="1 2">
    <name type="scientific">Coleophoma cylindrospora</name>
    <dbReference type="NCBI Taxonomy" id="1849047"/>
    <lineage>
        <taxon>Eukaryota</taxon>
        <taxon>Fungi</taxon>
        <taxon>Dikarya</taxon>
        <taxon>Ascomycota</taxon>
        <taxon>Pezizomycotina</taxon>
        <taxon>Leotiomycetes</taxon>
        <taxon>Helotiales</taxon>
        <taxon>Dermateaceae</taxon>
        <taxon>Coleophoma</taxon>
    </lineage>
</organism>
<dbReference type="AlphaFoldDB" id="A0A3D8RN69"/>
<dbReference type="PANTHER" id="PTHR37540">
    <property type="entry name" value="TRANSCRIPTION FACTOR (ACR-2), PUTATIVE-RELATED-RELATED"/>
    <property type="match status" value="1"/>
</dbReference>
<evidence type="ECO:0000313" key="1">
    <source>
        <dbReference type="EMBL" id="RDW75542.1"/>
    </source>
</evidence>
<sequence>MSSHPTTDNNNVEPRQFIVLDTPLLDAEAKRNVRQHVMRAHHRQRRRVDRANLRLPIQPKVRSLKAAHEAPETGNIDATHSLRTAVHPGLSGCNRSLKAGPETSAIDPFNSLPAPNNGSVQLLLHHYITAMKMHLGGLELLVKNRGGLEKLGWSGMAARLISWIDSSISIALDAPPVFDLIDYDLDDAEPPSLWSQYSLLALHYKDTLFDLTALREESDEMIYIYWGIKNLFELKQIVLAQRGRVEIVSYSAMLDRLQRGLVRLIQSKPLTPPFGNRDCSIFRLFGYAAIIHIYFFMRDFPRGIPFFHMLTSRVRQLLEISDVPKLQEHFPQMMLWIVMMGGLGGIRSPNSQWFATLVAGSCDELKLNGGNEVSSMLKDFLWSDLYRSPVTRGFWEEVATAQGRHGAYETIQLPDNVSMATFNIPT</sequence>
<dbReference type="STRING" id="1849047.A0A3D8RN69"/>
<protein>
    <recommendedName>
        <fullName evidence="3">Transcription factor domain-containing protein</fullName>
    </recommendedName>
</protein>